<dbReference type="GeneID" id="124293823"/>
<accession>A0ABM3FW35</accession>
<sequence length="149" mass="17445">MLRIDSLEVFQEFEEDPERQRSLRHYLINVGGVTARDALNQFLKEAMTDSLTQKFSWTGKSVSDKENLRPLFNICIGKVFFDALRECRTIPQPHDSTEFARLMQEAIRGAQKRLRDAKRRANRSVHVEGCRQKYMAEMAHRYEVEHSGQ</sequence>
<name>A0ABM3FW35_NEOLC</name>
<dbReference type="Proteomes" id="UP000829291">
    <property type="component" value="Chromosome 1"/>
</dbReference>
<protein>
    <submittedName>
        <fullName evidence="2 3">Uncharacterized protein LOC124293823</fullName>
    </submittedName>
</protein>
<reference evidence="2 3" key="1">
    <citation type="submission" date="2025-05" db="UniProtKB">
        <authorList>
            <consortium name="RefSeq"/>
        </authorList>
    </citation>
    <scope>IDENTIFICATION</scope>
    <source>
        <tissue evidence="2 3">Thorax and Abdomen</tissue>
    </source>
</reference>
<dbReference type="RefSeq" id="XP_046592239.1">
    <property type="nucleotide sequence ID" value="XM_046736283.1"/>
</dbReference>
<gene>
    <name evidence="2 3" type="primary">LOC124293823</name>
</gene>
<evidence type="ECO:0000313" key="1">
    <source>
        <dbReference type="Proteomes" id="UP000829291"/>
    </source>
</evidence>
<evidence type="ECO:0000313" key="2">
    <source>
        <dbReference type="RefSeq" id="XP_046592236.1"/>
    </source>
</evidence>
<proteinExistence type="predicted"/>
<organism evidence="1 2">
    <name type="scientific">Neodiprion lecontei</name>
    <name type="common">Redheaded pine sawfly</name>
    <dbReference type="NCBI Taxonomy" id="441921"/>
    <lineage>
        <taxon>Eukaryota</taxon>
        <taxon>Metazoa</taxon>
        <taxon>Ecdysozoa</taxon>
        <taxon>Arthropoda</taxon>
        <taxon>Hexapoda</taxon>
        <taxon>Insecta</taxon>
        <taxon>Pterygota</taxon>
        <taxon>Neoptera</taxon>
        <taxon>Endopterygota</taxon>
        <taxon>Hymenoptera</taxon>
        <taxon>Tenthredinoidea</taxon>
        <taxon>Diprionidae</taxon>
        <taxon>Diprioninae</taxon>
        <taxon>Neodiprion</taxon>
    </lineage>
</organism>
<evidence type="ECO:0000313" key="3">
    <source>
        <dbReference type="RefSeq" id="XP_046592239.1"/>
    </source>
</evidence>
<dbReference type="RefSeq" id="XP_046592236.1">
    <property type="nucleotide sequence ID" value="XM_046736280.1"/>
</dbReference>
<keyword evidence="1" id="KW-1185">Reference proteome</keyword>